<name>A0A915HUY0_ROMCU</name>
<keyword evidence="1" id="KW-0732">Signal</keyword>
<keyword evidence="2" id="KW-1185">Reference proteome</keyword>
<evidence type="ECO:0000256" key="1">
    <source>
        <dbReference type="SAM" id="SignalP"/>
    </source>
</evidence>
<reference evidence="3" key="1">
    <citation type="submission" date="2022-11" db="UniProtKB">
        <authorList>
            <consortium name="WormBaseParasite"/>
        </authorList>
    </citation>
    <scope>IDENTIFICATION</scope>
</reference>
<feature type="chain" id="PRO_5037294989" evidence="1">
    <location>
        <begin position="32"/>
        <end position="94"/>
    </location>
</feature>
<protein>
    <submittedName>
        <fullName evidence="3">Uncharacterized protein</fullName>
    </submittedName>
</protein>
<proteinExistence type="predicted"/>
<accession>A0A915HUY0</accession>
<organism evidence="2 3">
    <name type="scientific">Romanomermis culicivorax</name>
    <name type="common">Nematode worm</name>
    <dbReference type="NCBI Taxonomy" id="13658"/>
    <lineage>
        <taxon>Eukaryota</taxon>
        <taxon>Metazoa</taxon>
        <taxon>Ecdysozoa</taxon>
        <taxon>Nematoda</taxon>
        <taxon>Enoplea</taxon>
        <taxon>Dorylaimia</taxon>
        <taxon>Mermithida</taxon>
        <taxon>Mermithoidea</taxon>
        <taxon>Mermithidae</taxon>
        <taxon>Romanomermis</taxon>
    </lineage>
</organism>
<dbReference type="AlphaFoldDB" id="A0A915HUY0"/>
<dbReference type="WBParaSite" id="nRc.2.0.1.t05585-RA">
    <property type="protein sequence ID" value="nRc.2.0.1.t05585-RA"/>
    <property type="gene ID" value="nRc.2.0.1.g05585"/>
</dbReference>
<feature type="signal peptide" evidence="1">
    <location>
        <begin position="1"/>
        <end position="31"/>
    </location>
</feature>
<dbReference type="Proteomes" id="UP000887565">
    <property type="component" value="Unplaced"/>
</dbReference>
<sequence>MLFQASVEQAIMSNMLMISIIIFTSLLQIDAECDEADPQSLDIYFLFDRALKDKAILAVEKLKRKFTSHTRFGLYVKMIQYNTEEASWQEDCPL</sequence>
<evidence type="ECO:0000313" key="3">
    <source>
        <dbReference type="WBParaSite" id="nRc.2.0.1.t05585-RA"/>
    </source>
</evidence>
<evidence type="ECO:0000313" key="2">
    <source>
        <dbReference type="Proteomes" id="UP000887565"/>
    </source>
</evidence>